<protein>
    <recommendedName>
        <fullName evidence="4">DUF3558 domain-containing protein</fullName>
    </recommendedName>
</protein>
<feature type="signal peptide" evidence="1">
    <location>
        <begin position="1"/>
        <end position="19"/>
    </location>
</feature>
<dbReference type="EMBL" id="FOYL01000003">
    <property type="protein sequence ID" value="SFR10403.1"/>
    <property type="molecule type" value="Genomic_DNA"/>
</dbReference>
<sequence length="177" mass="18762">MSRLLGVAVLCAALTACTAEIPGPPPKPVPTTSPRIDKPRNLAAFDTCKAIPVDGSSPLMKATTVVPAPDPANPGFCRYTFTFPSGDLTVLVGLEEIEYVEVKKAHPNGHQGEIDGHTMWFGCDTDASGLDCGVWAAVGYARSLTVKARMPGANEGWLLGQRITLIKFALDRLPVTS</sequence>
<reference evidence="3" key="1">
    <citation type="submission" date="2016-10" db="EMBL/GenBank/DDBJ databases">
        <authorList>
            <person name="Varghese N."/>
            <person name="Submissions S."/>
        </authorList>
    </citation>
    <scope>NUCLEOTIDE SEQUENCE [LARGE SCALE GENOMIC DNA]</scope>
    <source>
        <strain evidence="3">DSM 44232</strain>
    </source>
</reference>
<keyword evidence="3" id="KW-1185">Reference proteome</keyword>
<gene>
    <name evidence="2" type="ORF">SAMN04488564_103392</name>
</gene>
<accession>A0A1I6DY97</accession>
<keyword evidence="1" id="KW-0732">Signal</keyword>
<dbReference type="STRING" id="84724.SAMN04488564_103392"/>
<dbReference type="Proteomes" id="UP000198583">
    <property type="component" value="Unassembled WGS sequence"/>
</dbReference>
<evidence type="ECO:0000313" key="2">
    <source>
        <dbReference type="EMBL" id="SFR10403.1"/>
    </source>
</evidence>
<evidence type="ECO:0000313" key="3">
    <source>
        <dbReference type="Proteomes" id="UP000198583"/>
    </source>
</evidence>
<proteinExistence type="predicted"/>
<name>A0A1I6DY97_9PSEU</name>
<dbReference type="OrthoDB" id="3690524at2"/>
<dbReference type="AlphaFoldDB" id="A0A1I6DY97"/>
<dbReference type="RefSeq" id="WP_093591990.1">
    <property type="nucleotide sequence ID" value="NZ_FOYL01000003.1"/>
</dbReference>
<dbReference type="PROSITE" id="PS51257">
    <property type="entry name" value="PROKAR_LIPOPROTEIN"/>
    <property type="match status" value="1"/>
</dbReference>
<evidence type="ECO:0000256" key="1">
    <source>
        <dbReference type="SAM" id="SignalP"/>
    </source>
</evidence>
<feature type="chain" id="PRO_5038353682" description="DUF3558 domain-containing protein" evidence="1">
    <location>
        <begin position="20"/>
        <end position="177"/>
    </location>
</feature>
<evidence type="ECO:0008006" key="4">
    <source>
        <dbReference type="Google" id="ProtNLM"/>
    </source>
</evidence>
<organism evidence="2 3">
    <name type="scientific">Lentzea waywayandensis</name>
    <dbReference type="NCBI Taxonomy" id="84724"/>
    <lineage>
        <taxon>Bacteria</taxon>
        <taxon>Bacillati</taxon>
        <taxon>Actinomycetota</taxon>
        <taxon>Actinomycetes</taxon>
        <taxon>Pseudonocardiales</taxon>
        <taxon>Pseudonocardiaceae</taxon>
        <taxon>Lentzea</taxon>
    </lineage>
</organism>